<dbReference type="InterPro" id="IPR008754">
    <property type="entry name" value="Peptidase_M43"/>
</dbReference>
<dbReference type="GO" id="GO:0006508">
    <property type="term" value="P:proteolysis"/>
    <property type="evidence" value="ECO:0007669"/>
    <property type="project" value="UniProtKB-KW"/>
</dbReference>
<evidence type="ECO:0000313" key="11">
    <source>
        <dbReference type="Proteomes" id="UP000193642"/>
    </source>
</evidence>
<dbReference type="Gene3D" id="3.40.390.10">
    <property type="entry name" value="Collagenase (Catalytic Domain)"/>
    <property type="match status" value="1"/>
</dbReference>
<evidence type="ECO:0000256" key="3">
    <source>
        <dbReference type="ARBA" id="ARBA00022723"/>
    </source>
</evidence>
<evidence type="ECO:0000256" key="8">
    <source>
        <dbReference type="ARBA" id="ARBA00023157"/>
    </source>
</evidence>
<feature type="non-terminal residue" evidence="10">
    <location>
        <position position="1"/>
    </location>
</feature>
<evidence type="ECO:0000256" key="1">
    <source>
        <dbReference type="ARBA" id="ARBA00008721"/>
    </source>
</evidence>
<evidence type="ECO:0000256" key="2">
    <source>
        <dbReference type="ARBA" id="ARBA00022670"/>
    </source>
</evidence>
<keyword evidence="5" id="KW-0378">Hydrolase</keyword>
<proteinExistence type="inferred from homology"/>
<organism evidence="10 11">
    <name type="scientific">Rhizoclosmatium globosum</name>
    <dbReference type="NCBI Taxonomy" id="329046"/>
    <lineage>
        <taxon>Eukaryota</taxon>
        <taxon>Fungi</taxon>
        <taxon>Fungi incertae sedis</taxon>
        <taxon>Chytridiomycota</taxon>
        <taxon>Chytridiomycota incertae sedis</taxon>
        <taxon>Chytridiomycetes</taxon>
        <taxon>Chytridiales</taxon>
        <taxon>Chytriomycetaceae</taxon>
        <taxon>Rhizoclosmatium</taxon>
    </lineage>
</organism>
<dbReference type="EMBL" id="MCGO01000068">
    <property type="protein sequence ID" value="ORY33225.1"/>
    <property type="molecule type" value="Genomic_DNA"/>
</dbReference>
<comment type="similarity">
    <text evidence="1">Belongs to the peptidase M43B family.</text>
</comment>
<dbReference type="PANTHER" id="PTHR47466:SF1">
    <property type="entry name" value="METALLOPROTEASE MEP1 (AFU_ORTHOLOGUE AFUA_1G07730)-RELATED"/>
    <property type="match status" value="1"/>
</dbReference>
<dbReference type="SUPFAM" id="SSF55486">
    <property type="entry name" value="Metalloproteases ('zincins'), catalytic domain"/>
    <property type="match status" value="1"/>
</dbReference>
<dbReference type="OrthoDB" id="2139170at2759"/>
<sequence length="212" mass="24264">VPVWFHVLTKLNGTTFFNGQISAKMVKDQMDVLNAKFNSNKFRFSFAGWDFTNNETWYFDPSSNIIDIGTALRKGSANTLNVYTCLTPGDGHNGLATFPYSGSQWDVRDSAMISKYGFPGASYYDGKLLVHEVGHWLGLYHTFEGGEFGDYVDDTPFEADTLEINTCPIGRKSCPLHDHPIHNFMDYTHPDCQTEFTPLQYERMTRQYNFFR</sequence>
<evidence type="ECO:0000259" key="9">
    <source>
        <dbReference type="Pfam" id="PF05572"/>
    </source>
</evidence>
<feature type="domain" description="Peptidase M43 pregnancy-associated plasma-A" evidence="9">
    <location>
        <begin position="93"/>
        <end position="206"/>
    </location>
</feature>
<keyword evidence="4" id="KW-0732">Signal</keyword>
<evidence type="ECO:0000256" key="5">
    <source>
        <dbReference type="ARBA" id="ARBA00022801"/>
    </source>
</evidence>
<dbReference type="AlphaFoldDB" id="A0A1Y2BGL1"/>
<dbReference type="CDD" id="cd04275">
    <property type="entry name" value="ZnMc_pappalysin_like"/>
    <property type="match status" value="1"/>
</dbReference>
<dbReference type="STRING" id="329046.A0A1Y2BGL1"/>
<keyword evidence="7" id="KW-0482">Metalloprotease</keyword>
<keyword evidence="8" id="KW-1015">Disulfide bond</keyword>
<keyword evidence="6" id="KW-0862">Zinc</keyword>
<evidence type="ECO:0000256" key="6">
    <source>
        <dbReference type="ARBA" id="ARBA00022833"/>
    </source>
</evidence>
<keyword evidence="2" id="KW-0645">Protease</keyword>
<dbReference type="Proteomes" id="UP000193642">
    <property type="component" value="Unassembled WGS sequence"/>
</dbReference>
<dbReference type="PANTHER" id="PTHR47466">
    <property type="match status" value="1"/>
</dbReference>
<gene>
    <name evidence="10" type="ORF">BCR33DRAFT_644974</name>
</gene>
<keyword evidence="11" id="KW-1185">Reference proteome</keyword>
<name>A0A1Y2BGL1_9FUNG</name>
<evidence type="ECO:0000256" key="4">
    <source>
        <dbReference type="ARBA" id="ARBA00022729"/>
    </source>
</evidence>
<protein>
    <recommendedName>
        <fullName evidence="9">Peptidase M43 pregnancy-associated plasma-A domain-containing protein</fullName>
    </recommendedName>
</protein>
<dbReference type="Pfam" id="PF05572">
    <property type="entry name" value="Peptidase_M43"/>
    <property type="match status" value="1"/>
</dbReference>
<feature type="non-terminal residue" evidence="10">
    <location>
        <position position="212"/>
    </location>
</feature>
<accession>A0A1Y2BGL1</accession>
<comment type="caution">
    <text evidence="10">The sequence shown here is derived from an EMBL/GenBank/DDBJ whole genome shotgun (WGS) entry which is preliminary data.</text>
</comment>
<reference evidence="10 11" key="1">
    <citation type="submission" date="2016-07" db="EMBL/GenBank/DDBJ databases">
        <title>Pervasive Adenine N6-methylation of Active Genes in Fungi.</title>
        <authorList>
            <consortium name="DOE Joint Genome Institute"/>
            <person name="Mondo S.J."/>
            <person name="Dannebaum R.O."/>
            <person name="Kuo R.C."/>
            <person name="Labutti K."/>
            <person name="Haridas S."/>
            <person name="Kuo A."/>
            <person name="Salamov A."/>
            <person name="Ahrendt S.R."/>
            <person name="Lipzen A."/>
            <person name="Sullivan W."/>
            <person name="Andreopoulos W.B."/>
            <person name="Clum A."/>
            <person name="Lindquist E."/>
            <person name="Daum C."/>
            <person name="Ramamoorthy G.K."/>
            <person name="Gryganskyi A."/>
            <person name="Culley D."/>
            <person name="Magnuson J.K."/>
            <person name="James T.Y."/>
            <person name="O'Malley M.A."/>
            <person name="Stajich J.E."/>
            <person name="Spatafora J.W."/>
            <person name="Visel A."/>
            <person name="Grigoriev I.V."/>
        </authorList>
    </citation>
    <scope>NUCLEOTIDE SEQUENCE [LARGE SCALE GENOMIC DNA]</scope>
    <source>
        <strain evidence="10 11">JEL800</strain>
    </source>
</reference>
<evidence type="ECO:0000313" key="10">
    <source>
        <dbReference type="EMBL" id="ORY33225.1"/>
    </source>
</evidence>
<dbReference type="GO" id="GO:0046872">
    <property type="term" value="F:metal ion binding"/>
    <property type="evidence" value="ECO:0007669"/>
    <property type="project" value="UniProtKB-KW"/>
</dbReference>
<evidence type="ECO:0000256" key="7">
    <source>
        <dbReference type="ARBA" id="ARBA00023049"/>
    </source>
</evidence>
<dbReference type="InterPro" id="IPR024079">
    <property type="entry name" value="MetalloPept_cat_dom_sf"/>
</dbReference>
<keyword evidence="3" id="KW-0479">Metal-binding</keyword>
<dbReference type="GO" id="GO:0008237">
    <property type="term" value="F:metallopeptidase activity"/>
    <property type="evidence" value="ECO:0007669"/>
    <property type="project" value="UniProtKB-KW"/>
</dbReference>